<feature type="transmembrane region" description="Helical" evidence="1">
    <location>
        <begin position="157"/>
        <end position="178"/>
    </location>
</feature>
<dbReference type="InterPro" id="IPR021309">
    <property type="entry name" value="YgaP-like_TM"/>
</dbReference>
<dbReference type="Proteomes" id="UP000294881">
    <property type="component" value="Unassembled WGS sequence"/>
</dbReference>
<gene>
    <name evidence="3" type="ORF">EV666_10267</name>
</gene>
<dbReference type="AlphaFoldDB" id="A0A4R2GVV1"/>
<accession>A0A4R2GVV1</accession>
<feature type="transmembrane region" description="Helical" evidence="1">
    <location>
        <begin position="129"/>
        <end position="151"/>
    </location>
</feature>
<keyword evidence="3" id="KW-0808">Transferase</keyword>
<evidence type="ECO:0000313" key="4">
    <source>
        <dbReference type="Proteomes" id="UP000294881"/>
    </source>
</evidence>
<dbReference type="Pfam" id="PF00581">
    <property type="entry name" value="Rhodanese"/>
    <property type="match status" value="1"/>
</dbReference>
<dbReference type="PANTHER" id="PTHR44086">
    <property type="entry name" value="THIOSULFATE SULFURTRANSFERASE RDL2, MITOCHONDRIAL-RELATED"/>
    <property type="match status" value="1"/>
</dbReference>
<name>A0A4R2GVV1_9HYPH</name>
<feature type="domain" description="Rhodanese" evidence="2">
    <location>
        <begin position="28"/>
        <end position="117"/>
    </location>
</feature>
<dbReference type="Pfam" id="PF11127">
    <property type="entry name" value="YgaP-like_TM"/>
    <property type="match status" value="1"/>
</dbReference>
<keyword evidence="1" id="KW-0812">Transmembrane</keyword>
<dbReference type="EMBL" id="SLWL01000002">
    <property type="protein sequence ID" value="TCO15091.1"/>
    <property type="molecule type" value="Genomic_DNA"/>
</dbReference>
<dbReference type="SMART" id="SM00450">
    <property type="entry name" value="RHOD"/>
    <property type="match status" value="1"/>
</dbReference>
<dbReference type="InterPro" id="IPR036873">
    <property type="entry name" value="Rhodanese-like_dom_sf"/>
</dbReference>
<keyword evidence="1" id="KW-1133">Transmembrane helix</keyword>
<dbReference type="Gene3D" id="3.40.250.10">
    <property type="entry name" value="Rhodanese-like domain"/>
    <property type="match status" value="1"/>
</dbReference>
<evidence type="ECO:0000313" key="3">
    <source>
        <dbReference type="EMBL" id="TCO15091.1"/>
    </source>
</evidence>
<comment type="caution">
    <text evidence="3">The sequence shown here is derived from an EMBL/GenBank/DDBJ whole genome shotgun (WGS) entry which is preliminary data.</text>
</comment>
<sequence>MSSFPAPLSAPLPAPLPAIAPERARQMLQEGAVLIDIREADEHAREHIPGARSRPLSSSISSMTGPNDAAVIFHCRSGMRTASAADRLAAGVMPDCQAWVLEGGLDAWKKAGLPVTTDRSQPLEMQRQVQIGAGSMALAGVLLGFLISPWFFAISGFVGAGLIMAGVTGFCGMARLLAHAPWNRALRPAAPASCGVSGKN</sequence>
<proteinExistence type="predicted"/>
<organism evidence="3 4">
    <name type="scientific">Camelimonas lactis</name>
    <dbReference type="NCBI Taxonomy" id="659006"/>
    <lineage>
        <taxon>Bacteria</taxon>
        <taxon>Pseudomonadati</taxon>
        <taxon>Pseudomonadota</taxon>
        <taxon>Alphaproteobacteria</taxon>
        <taxon>Hyphomicrobiales</taxon>
        <taxon>Chelatococcaceae</taxon>
        <taxon>Camelimonas</taxon>
    </lineage>
</organism>
<reference evidence="3 4" key="1">
    <citation type="submission" date="2019-03" db="EMBL/GenBank/DDBJ databases">
        <title>Genomic Encyclopedia of Type Strains, Phase IV (KMG-IV): sequencing the most valuable type-strain genomes for metagenomic binning, comparative biology and taxonomic classification.</title>
        <authorList>
            <person name="Goeker M."/>
        </authorList>
    </citation>
    <scope>NUCLEOTIDE SEQUENCE [LARGE SCALE GENOMIC DNA]</scope>
    <source>
        <strain evidence="3 4">DSM 22958</strain>
    </source>
</reference>
<dbReference type="SUPFAM" id="SSF52821">
    <property type="entry name" value="Rhodanese/Cell cycle control phosphatase"/>
    <property type="match status" value="1"/>
</dbReference>
<keyword evidence="4" id="KW-1185">Reference proteome</keyword>
<dbReference type="Gene3D" id="6.10.140.1340">
    <property type="match status" value="1"/>
</dbReference>
<dbReference type="GO" id="GO:0004792">
    <property type="term" value="F:thiosulfate-cyanide sulfurtransferase activity"/>
    <property type="evidence" value="ECO:0007669"/>
    <property type="project" value="TreeGrafter"/>
</dbReference>
<protein>
    <submittedName>
        <fullName evidence="3">Rhodanese-related sulfurtransferase</fullName>
    </submittedName>
</protein>
<evidence type="ECO:0000259" key="2">
    <source>
        <dbReference type="PROSITE" id="PS50206"/>
    </source>
</evidence>
<dbReference type="PANTHER" id="PTHR44086:SF10">
    <property type="entry name" value="THIOSULFATE SULFURTRANSFERASE_RHODANESE-LIKE DOMAIN-CONTAINING PROTEIN 3"/>
    <property type="match status" value="1"/>
</dbReference>
<dbReference type="RefSeq" id="WP_132003060.1">
    <property type="nucleotide sequence ID" value="NZ_JBHUNN010000002.1"/>
</dbReference>
<evidence type="ECO:0000256" key="1">
    <source>
        <dbReference type="SAM" id="Phobius"/>
    </source>
</evidence>
<keyword evidence="1" id="KW-0472">Membrane</keyword>
<dbReference type="InterPro" id="IPR001763">
    <property type="entry name" value="Rhodanese-like_dom"/>
</dbReference>
<dbReference type="OrthoDB" id="9815890at2"/>
<dbReference type="PROSITE" id="PS50206">
    <property type="entry name" value="RHODANESE_3"/>
    <property type="match status" value="1"/>
</dbReference>